<reference evidence="2 4" key="1">
    <citation type="submission" date="2017-02" db="EMBL/GenBank/DDBJ databases">
        <title>Streptomyces pactum ACT12 Genome sequencing and assembly.</title>
        <authorList>
            <person name="Xue Q."/>
            <person name="Yan X."/>
            <person name="Jia L."/>
            <person name="Yan H."/>
        </authorList>
    </citation>
    <scope>NUCLEOTIDE SEQUENCE [LARGE SCALE GENOMIC DNA]</scope>
    <source>
        <strain evidence="2 4">ACT12</strain>
    </source>
</reference>
<accession>A0A1S6J1I6</accession>
<keyword evidence="4" id="KW-1185">Reference proteome</keyword>
<organism evidence="2 4">
    <name type="scientific">Streptomyces pactum</name>
    <dbReference type="NCBI Taxonomy" id="68249"/>
    <lineage>
        <taxon>Bacteria</taxon>
        <taxon>Bacillati</taxon>
        <taxon>Actinomycetota</taxon>
        <taxon>Actinomycetes</taxon>
        <taxon>Kitasatosporales</taxon>
        <taxon>Streptomycetaceae</taxon>
        <taxon>Streptomyces</taxon>
    </lineage>
</organism>
<proteinExistence type="predicted"/>
<dbReference type="EMBL" id="CP019724">
    <property type="protein sequence ID" value="AQS65609.1"/>
    <property type="molecule type" value="Genomic_DNA"/>
</dbReference>
<evidence type="ECO:0000256" key="1">
    <source>
        <dbReference type="SAM" id="MobiDB-lite"/>
    </source>
</evidence>
<evidence type="ECO:0000313" key="4">
    <source>
        <dbReference type="Proteomes" id="UP000189443"/>
    </source>
</evidence>
<dbReference type="KEGG" id="spac:B1H29_36715"/>
<dbReference type="Proteomes" id="UP000189443">
    <property type="component" value="Chromosome"/>
</dbReference>
<feature type="region of interest" description="Disordered" evidence="1">
    <location>
        <begin position="163"/>
        <end position="201"/>
    </location>
</feature>
<protein>
    <submittedName>
        <fullName evidence="2">Uncharacterized protein</fullName>
    </submittedName>
</protein>
<evidence type="ECO:0000313" key="3">
    <source>
        <dbReference type="EMBL" id="AQS71644.1"/>
    </source>
</evidence>
<name>A0A1S6J1I6_9ACTN</name>
<feature type="compositionally biased region" description="Basic and acidic residues" evidence="1">
    <location>
        <begin position="186"/>
        <end position="195"/>
    </location>
</feature>
<dbReference type="KEGG" id="spac:B1H29_00345"/>
<gene>
    <name evidence="2" type="ORF">B1H29_00345</name>
    <name evidence="3" type="ORF">B1H29_36715</name>
</gene>
<sequence length="201" mass="22328">MPAMSEPVAKASGQVQVEYHAFHLADAGQYTQPAFHPENGLIFSKPGLAVVLAGVNSGPVDVTVEIYRGAVPLPDPAEMWDEVVDHSIESLTGDMRVTAMMDSLPELPVLTPFGPGPYRARVHARGRDRAHDAHVTDPVEVFLLQVWPGQRQPDLIHRHTDRYGQSMRRSAQNQPQQVAPPEPAEEDWRRAANERLRRHGT</sequence>
<dbReference type="AlphaFoldDB" id="A0A1S6J1I6"/>
<evidence type="ECO:0000313" key="2">
    <source>
        <dbReference type="EMBL" id="AQS65609.1"/>
    </source>
</evidence>
<dbReference type="EMBL" id="CP019724">
    <property type="protein sequence ID" value="AQS71644.1"/>
    <property type="molecule type" value="Genomic_DNA"/>
</dbReference>